<sequence length="148" mass="16750">MNIYFICTGNTCRSPMAAAILMNKHIPNVEVRSAGIYAQSGSIMSINAQHVLNQQNIKHSHSSALFNEQDAQWADLILTMTAAHKELVLHLVNNIEHKTFTLNEYVAQDVRDIQDPYGGNITVYEQTFEQLNEAIEKLETKIRLGEHQ</sequence>
<evidence type="ECO:0000256" key="3">
    <source>
        <dbReference type="ARBA" id="ARBA00022912"/>
    </source>
</evidence>
<feature type="domain" description="Phosphotyrosine protein phosphatase I" evidence="5">
    <location>
        <begin position="1"/>
        <end position="141"/>
    </location>
</feature>
<dbReference type="PANTHER" id="PTHR11717:SF31">
    <property type="entry name" value="LOW MOLECULAR WEIGHT PROTEIN-TYROSINE-PHOSPHATASE ETP-RELATED"/>
    <property type="match status" value="1"/>
</dbReference>
<dbReference type="CDD" id="cd16344">
    <property type="entry name" value="LMWPAP"/>
    <property type="match status" value="1"/>
</dbReference>
<keyword evidence="3" id="KW-0904">Protein phosphatase</keyword>
<reference evidence="6 7" key="1">
    <citation type="submission" date="2022-03" db="EMBL/GenBank/DDBJ databases">
        <authorList>
            <person name="Jo J.-H."/>
            <person name="Im W.-T."/>
        </authorList>
    </citation>
    <scope>NUCLEOTIDE SEQUENCE [LARGE SCALE GENOMIC DNA]</scope>
    <source>
        <strain evidence="6 7">MA9</strain>
    </source>
</reference>
<dbReference type="Pfam" id="PF01451">
    <property type="entry name" value="LMWPc"/>
    <property type="match status" value="1"/>
</dbReference>
<evidence type="ECO:0000313" key="7">
    <source>
        <dbReference type="Proteomes" id="UP001316087"/>
    </source>
</evidence>
<dbReference type="PANTHER" id="PTHR11717">
    <property type="entry name" value="LOW MOLECULAR WEIGHT PROTEIN TYROSINE PHOSPHATASE"/>
    <property type="match status" value="1"/>
</dbReference>
<evidence type="ECO:0000256" key="1">
    <source>
        <dbReference type="ARBA" id="ARBA00011063"/>
    </source>
</evidence>
<dbReference type="Proteomes" id="UP001316087">
    <property type="component" value="Unassembled WGS sequence"/>
</dbReference>
<feature type="coiled-coil region" evidence="4">
    <location>
        <begin position="121"/>
        <end position="148"/>
    </location>
</feature>
<evidence type="ECO:0000256" key="4">
    <source>
        <dbReference type="SAM" id="Coils"/>
    </source>
</evidence>
<evidence type="ECO:0000256" key="2">
    <source>
        <dbReference type="ARBA" id="ARBA00022801"/>
    </source>
</evidence>
<dbReference type="EMBL" id="JAKZFC010000001">
    <property type="protein sequence ID" value="MCH7320558.1"/>
    <property type="molecule type" value="Genomic_DNA"/>
</dbReference>
<keyword evidence="2" id="KW-0378">Hydrolase</keyword>
<name>A0ABS9U9B7_9BACL</name>
<dbReference type="Gene3D" id="3.40.50.2300">
    <property type="match status" value="1"/>
</dbReference>
<protein>
    <submittedName>
        <fullName evidence="6">Low molecular weight protein arginine phosphatase</fullName>
    </submittedName>
</protein>
<evidence type="ECO:0000313" key="6">
    <source>
        <dbReference type="EMBL" id="MCH7320558.1"/>
    </source>
</evidence>
<evidence type="ECO:0000259" key="5">
    <source>
        <dbReference type="SMART" id="SM00226"/>
    </source>
</evidence>
<dbReference type="SUPFAM" id="SSF52788">
    <property type="entry name" value="Phosphotyrosine protein phosphatases I"/>
    <property type="match status" value="1"/>
</dbReference>
<dbReference type="PRINTS" id="PR00719">
    <property type="entry name" value="LMWPTPASE"/>
</dbReference>
<dbReference type="InterPro" id="IPR050438">
    <property type="entry name" value="LMW_PTPase"/>
</dbReference>
<dbReference type="RefSeq" id="WP_241367572.1">
    <property type="nucleotide sequence ID" value="NZ_JAKZFC010000001.1"/>
</dbReference>
<dbReference type="InterPro" id="IPR017867">
    <property type="entry name" value="Tyr_phospatase_low_mol_wt"/>
</dbReference>
<comment type="caution">
    <text evidence="6">The sequence shown here is derived from an EMBL/GenBank/DDBJ whole genome shotgun (WGS) entry which is preliminary data.</text>
</comment>
<accession>A0ABS9U9B7</accession>
<dbReference type="SMART" id="SM00226">
    <property type="entry name" value="LMWPc"/>
    <property type="match status" value="1"/>
</dbReference>
<dbReference type="InterPro" id="IPR036196">
    <property type="entry name" value="Ptyr_pPase_sf"/>
</dbReference>
<keyword evidence="7" id="KW-1185">Reference proteome</keyword>
<proteinExistence type="inferred from homology"/>
<organism evidence="6 7">
    <name type="scientific">Solibacillus palustris</name>
    <dbReference type="NCBI Taxonomy" id="2908203"/>
    <lineage>
        <taxon>Bacteria</taxon>
        <taxon>Bacillati</taxon>
        <taxon>Bacillota</taxon>
        <taxon>Bacilli</taxon>
        <taxon>Bacillales</taxon>
        <taxon>Caryophanaceae</taxon>
        <taxon>Solibacillus</taxon>
    </lineage>
</organism>
<dbReference type="InterPro" id="IPR023485">
    <property type="entry name" value="Ptyr_pPase"/>
</dbReference>
<keyword evidence="4" id="KW-0175">Coiled coil</keyword>
<comment type="similarity">
    <text evidence="1">Belongs to the low molecular weight phosphotyrosine protein phosphatase family.</text>
</comment>
<gene>
    <name evidence="6" type="ORF">LZ480_01555</name>
</gene>